<dbReference type="Proteomes" id="UP000509322">
    <property type="component" value="Chromosome 1"/>
</dbReference>
<dbReference type="AlphaFoldDB" id="A0A7H9BNS7"/>
<sequence length="623" mass="67889">MEKTMPDNNPIDAQQHSALPETPPAPTDAGQTILPDDAAEETSEARLRALHHDPEIAAFLVAMRQELPPFWTHLPREQMLGYGGIDDEWVPMCGPLRVEALTRDDSGRNWSRRVCFLDRDGNLRRETIPEADILDKPRSVCAQLISAGLAIEGNRNDIIDLIRRWPVEARILSVSRPGWMAGTDAAPAYLLPDGKLLSADPQRGEAVELLHARSAVPSSGSLDGWKDTVGRLAVGNPALICAISAVLAGPLLKHAGIETVGVNLYASTSSGKTTALLAAQSCMGPPKLDRWNATNTALELACRLAHDGTLMLDEFPARPSPAILEAIYMIGNGTGRGRGNHKLILEATAHWETVLLSTSEKPIERILAAAGIQMPEGIGVRLIDIPAPSWEFGLFKTLHGHGSGHVFAETLQNAAREHYGHVLPAFVDRIIAQHDLMKETLRPMISRLRSKMLVAIGLPPNAKEGPVLRVLNRLALIAAAGEIGSRLGVLPWRKGMATDALVEIAVIWHRAHAARPPSTAEAMAERLAGYLRRNRHRLCPPGAEPDPDAIGWCDERWIYLGIDAFRMDIASGMPAGLAVKLLGDAGLLVPGGEQRSYQYRLPRHVDPDRARVYRLDRQRIEGG</sequence>
<evidence type="ECO:0000313" key="3">
    <source>
        <dbReference type="EMBL" id="QLH12967.1"/>
    </source>
</evidence>
<reference evidence="3 4" key="1">
    <citation type="submission" date="2020-07" db="EMBL/GenBank/DDBJ databases">
        <title>The complete genome of Paracoccus pantotrophus ACCC 10489.</title>
        <authorList>
            <person name="Si Y."/>
        </authorList>
    </citation>
    <scope>NUCLEOTIDE SEQUENCE [LARGE SCALE GENOMIC DNA]</scope>
    <source>
        <strain evidence="3 4">ACCC10489</strain>
    </source>
</reference>
<proteinExistence type="predicted"/>
<evidence type="ECO:0000256" key="1">
    <source>
        <dbReference type="SAM" id="MobiDB-lite"/>
    </source>
</evidence>
<protein>
    <submittedName>
        <fullName evidence="3">DUF927 domain-containing protein</fullName>
    </submittedName>
</protein>
<organism evidence="3 4">
    <name type="scientific">Paracoccus pantotrophus</name>
    <name type="common">Thiosphaera pantotropha</name>
    <dbReference type="NCBI Taxonomy" id="82367"/>
    <lineage>
        <taxon>Bacteria</taxon>
        <taxon>Pseudomonadati</taxon>
        <taxon>Pseudomonadota</taxon>
        <taxon>Alphaproteobacteria</taxon>
        <taxon>Rhodobacterales</taxon>
        <taxon>Paracoccaceae</taxon>
        <taxon>Paracoccus</taxon>
    </lineage>
</organism>
<gene>
    <name evidence="3" type="ORF">HYQ43_01260</name>
</gene>
<evidence type="ECO:0000259" key="2">
    <source>
        <dbReference type="Pfam" id="PF06048"/>
    </source>
</evidence>
<feature type="domain" description="DUF927" evidence="2">
    <location>
        <begin position="87"/>
        <end position="341"/>
    </location>
</feature>
<dbReference type="EMBL" id="CP058689">
    <property type="protein sequence ID" value="QLH12967.1"/>
    <property type="molecule type" value="Genomic_DNA"/>
</dbReference>
<dbReference type="InterPro" id="IPR009270">
    <property type="entry name" value="DUF927"/>
</dbReference>
<evidence type="ECO:0000313" key="4">
    <source>
        <dbReference type="Proteomes" id="UP000509322"/>
    </source>
</evidence>
<accession>A0A7H9BNS7</accession>
<name>A0A7H9BNS7_PARPN</name>
<feature type="region of interest" description="Disordered" evidence="1">
    <location>
        <begin position="1"/>
        <end position="33"/>
    </location>
</feature>
<dbReference type="Pfam" id="PF06048">
    <property type="entry name" value="DUF927"/>
    <property type="match status" value="1"/>
</dbReference>